<evidence type="ECO:0000313" key="5">
    <source>
        <dbReference type="EMBL" id="KAJ3182774.1"/>
    </source>
</evidence>
<dbReference type="EC" id="2.7.1.82" evidence="3"/>
<dbReference type="CDD" id="cd05157">
    <property type="entry name" value="ETNK_euk"/>
    <property type="match status" value="1"/>
</dbReference>
<protein>
    <recommendedName>
        <fullName evidence="3">ethanolamine kinase</fullName>
        <ecNumber evidence="3">2.7.1.82</ecNumber>
    </recommendedName>
</protein>
<sequence length="394" mass="44528">MLADQLLPTEATKPGLSACGNCPRDHACGTVSPHHRPTSRRLSHAATAAEPSHKSTDTDRVRTFAYTVDHESLMPGVKAVVKHYFPSWDVEKDVKLVQCTAGITNKLVRCIHKPSDFSVLVRIYGKGSDVLIDRSQELLNLLTLSSLGLSPPIFGRFENGLVYGFVPGDQFSGEDMRDPHKGILVATQLARWHRVELPGTDATPKLFSTMWRWLEEVPEKYTDPGKNARFHQAFEMPALKRELAELQTALEAVRGKVGFCHNDLLSGNIIATTHGVEFIDYEYGTINYRAFDIANHFCEHAGFECEWGLYPAKEVQLPWLRTYLESSNRTVLVEDAEVEALYREVAKFSLAAHFFWAIWALVQAEISDLDFDYLEYSITRLQYMRTVKDAYLAL</sequence>
<dbReference type="InterPro" id="IPR011009">
    <property type="entry name" value="Kinase-like_dom_sf"/>
</dbReference>
<dbReference type="GO" id="GO:0006646">
    <property type="term" value="P:phosphatidylethanolamine biosynthetic process"/>
    <property type="evidence" value="ECO:0007669"/>
    <property type="project" value="TreeGrafter"/>
</dbReference>
<comment type="similarity">
    <text evidence="2">Belongs to the choline/ethanolamine kinase family.</text>
</comment>
<dbReference type="PANTHER" id="PTHR22603">
    <property type="entry name" value="CHOLINE/ETHANOALAMINE KINASE"/>
    <property type="match status" value="1"/>
</dbReference>
<dbReference type="SUPFAM" id="SSF56112">
    <property type="entry name" value="Protein kinase-like (PK-like)"/>
    <property type="match status" value="1"/>
</dbReference>
<reference evidence="5" key="1">
    <citation type="submission" date="2020-05" db="EMBL/GenBank/DDBJ databases">
        <title>Phylogenomic resolution of chytrid fungi.</title>
        <authorList>
            <person name="Stajich J.E."/>
            <person name="Amses K."/>
            <person name="Simmons R."/>
            <person name="Seto K."/>
            <person name="Myers J."/>
            <person name="Bonds A."/>
            <person name="Quandt C.A."/>
            <person name="Barry K."/>
            <person name="Liu P."/>
            <person name="Grigoriev I."/>
            <person name="Longcore J.E."/>
            <person name="James T.Y."/>
        </authorList>
    </citation>
    <scope>NUCLEOTIDE SEQUENCE</scope>
    <source>
        <strain evidence="5">JEL0379</strain>
    </source>
</reference>
<dbReference type="Gene3D" id="3.30.200.20">
    <property type="entry name" value="Phosphorylase Kinase, domain 1"/>
    <property type="match status" value="1"/>
</dbReference>
<comment type="caution">
    <text evidence="5">The sequence shown here is derived from an EMBL/GenBank/DDBJ whole genome shotgun (WGS) entry which is preliminary data.</text>
</comment>
<gene>
    <name evidence="5" type="ORF">HDU87_008113</name>
</gene>
<dbReference type="Gene3D" id="3.90.1200.10">
    <property type="match status" value="1"/>
</dbReference>
<dbReference type="Pfam" id="PF01633">
    <property type="entry name" value="Choline_kinase"/>
    <property type="match status" value="1"/>
</dbReference>
<evidence type="ECO:0000256" key="4">
    <source>
        <dbReference type="SAM" id="MobiDB-lite"/>
    </source>
</evidence>
<evidence type="ECO:0000256" key="2">
    <source>
        <dbReference type="ARBA" id="ARBA00038211"/>
    </source>
</evidence>
<name>A0AAD5TU56_9FUNG</name>
<dbReference type="Proteomes" id="UP001212152">
    <property type="component" value="Unassembled WGS sequence"/>
</dbReference>
<accession>A0AAD5TU56</accession>
<dbReference type="GO" id="GO:0004305">
    <property type="term" value="F:ethanolamine kinase activity"/>
    <property type="evidence" value="ECO:0007669"/>
    <property type="project" value="UniProtKB-EC"/>
</dbReference>
<evidence type="ECO:0000256" key="3">
    <source>
        <dbReference type="ARBA" id="ARBA00038874"/>
    </source>
</evidence>
<proteinExistence type="inferred from homology"/>
<evidence type="ECO:0000256" key="1">
    <source>
        <dbReference type="ARBA" id="ARBA00037883"/>
    </source>
</evidence>
<dbReference type="GO" id="GO:0005737">
    <property type="term" value="C:cytoplasm"/>
    <property type="evidence" value="ECO:0007669"/>
    <property type="project" value="TreeGrafter"/>
</dbReference>
<feature type="compositionally biased region" description="Basic residues" evidence="4">
    <location>
        <begin position="33"/>
        <end position="43"/>
    </location>
</feature>
<dbReference type="AlphaFoldDB" id="A0AAD5TU56"/>
<dbReference type="EMBL" id="JADGJQ010000008">
    <property type="protein sequence ID" value="KAJ3182774.1"/>
    <property type="molecule type" value="Genomic_DNA"/>
</dbReference>
<dbReference type="PANTHER" id="PTHR22603:SF66">
    <property type="entry name" value="ETHANOLAMINE KINASE"/>
    <property type="match status" value="1"/>
</dbReference>
<comment type="pathway">
    <text evidence="1">Phospholipid metabolism; phosphatidylethanolamine biosynthesis; phosphatidylethanolamine from ethanolamine: step 1/3.</text>
</comment>
<evidence type="ECO:0000313" key="6">
    <source>
        <dbReference type="Proteomes" id="UP001212152"/>
    </source>
</evidence>
<keyword evidence="6" id="KW-1185">Reference proteome</keyword>
<organism evidence="5 6">
    <name type="scientific">Geranomyces variabilis</name>
    <dbReference type="NCBI Taxonomy" id="109894"/>
    <lineage>
        <taxon>Eukaryota</taxon>
        <taxon>Fungi</taxon>
        <taxon>Fungi incertae sedis</taxon>
        <taxon>Chytridiomycota</taxon>
        <taxon>Chytridiomycota incertae sedis</taxon>
        <taxon>Chytridiomycetes</taxon>
        <taxon>Spizellomycetales</taxon>
        <taxon>Powellomycetaceae</taxon>
        <taxon>Geranomyces</taxon>
    </lineage>
</organism>
<feature type="region of interest" description="Disordered" evidence="4">
    <location>
        <begin position="30"/>
        <end position="58"/>
    </location>
</feature>